<keyword evidence="4" id="KW-1185">Reference proteome</keyword>
<protein>
    <submittedName>
        <fullName evidence="3">9820_t:CDS:1</fullName>
    </submittedName>
</protein>
<dbReference type="InterPro" id="IPR017956">
    <property type="entry name" value="AT_hook_DNA-bd_motif"/>
</dbReference>
<dbReference type="Pfam" id="PF13921">
    <property type="entry name" value="Myb_DNA-bind_6"/>
    <property type="match status" value="1"/>
</dbReference>
<feature type="compositionally biased region" description="Basic and acidic residues" evidence="1">
    <location>
        <begin position="164"/>
        <end position="173"/>
    </location>
</feature>
<accession>A0A9N9D7L7</accession>
<proteinExistence type="predicted"/>
<organism evidence="3 4">
    <name type="scientific">Ambispora leptoticha</name>
    <dbReference type="NCBI Taxonomy" id="144679"/>
    <lineage>
        <taxon>Eukaryota</taxon>
        <taxon>Fungi</taxon>
        <taxon>Fungi incertae sedis</taxon>
        <taxon>Mucoromycota</taxon>
        <taxon>Glomeromycotina</taxon>
        <taxon>Glomeromycetes</taxon>
        <taxon>Archaeosporales</taxon>
        <taxon>Ambisporaceae</taxon>
        <taxon>Ambispora</taxon>
    </lineage>
</organism>
<gene>
    <name evidence="3" type="ORF">ALEPTO_LOCUS9295</name>
</gene>
<feature type="compositionally biased region" description="Low complexity" evidence="1">
    <location>
        <begin position="103"/>
        <end position="113"/>
    </location>
</feature>
<dbReference type="InterPro" id="IPR009057">
    <property type="entry name" value="Homeodomain-like_sf"/>
</dbReference>
<feature type="domain" description="Myb-like" evidence="2">
    <location>
        <begin position="297"/>
        <end position="341"/>
    </location>
</feature>
<feature type="region of interest" description="Disordered" evidence="1">
    <location>
        <begin position="1"/>
        <end position="55"/>
    </location>
</feature>
<dbReference type="Proteomes" id="UP000789508">
    <property type="component" value="Unassembled WGS sequence"/>
</dbReference>
<sequence length="350" mass="37436">MTEKTPEVGFGTTATTTATTVTPLTSPALEAAAENGSEIHHVSKRQAKNSSKMETIITSSPSISTATAAPVVVKKEVVITTDEVDVEIDHLTIPVNNNGRKNSPSSASIGSPDSDAKAIGVPSSPSSSSSASNSSRSSSPTTMVKEIATTAIINPPKRGRGRPRKGDTNESDNHSQSTLKPPTTTFDANDDSNDDSSTRKRGLPSKDSTPFAQFAAAATDGRPPKNSGIASDTANNNKTATAKLSSSAVNPKKRGRPPKGTATSNTSERKRGRPRKEEMVTRNRERKSLYNLNPDGWTVEEDRTLVDSVLESLAVPPWAEIAKRVQNHDAAKCFNRWTALKRRLYREEDG</sequence>
<dbReference type="InterPro" id="IPR001005">
    <property type="entry name" value="SANT/Myb"/>
</dbReference>
<feature type="compositionally biased region" description="Low complexity" evidence="1">
    <location>
        <begin position="7"/>
        <end position="25"/>
    </location>
</feature>
<dbReference type="EMBL" id="CAJVPS010006868">
    <property type="protein sequence ID" value="CAG8629412.1"/>
    <property type="molecule type" value="Genomic_DNA"/>
</dbReference>
<evidence type="ECO:0000259" key="2">
    <source>
        <dbReference type="PROSITE" id="PS50090"/>
    </source>
</evidence>
<dbReference type="OrthoDB" id="2143914at2759"/>
<feature type="compositionally biased region" description="Polar residues" evidence="1">
    <location>
        <begin position="228"/>
        <end position="249"/>
    </location>
</feature>
<feature type="compositionally biased region" description="Low complexity" evidence="1">
    <location>
        <begin position="122"/>
        <end position="140"/>
    </location>
</feature>
<comment type="caution">
    <text evidence="3">The sequence shown here is derived from an EMBL/GenBank/DDBJ whole genome shotgun (WGS) entry which is preliminary data.</text>
</comment>
<dbReference type="SMART" id="SM00717">
    <property type="entry name" value="SANT"/>
    <property type="match status" value="1"/>
</dbReference>
<evidence type="ECO:0000313" key="4">
    <source>
        <dbReference type="Proteomes" id="UP000789508"/>
    </source>
</evidence>
<dbReference type="PRINTS" id="PR00929">
    <property type="entry name" value="ATHOOK"/>
</dbReference>
<dbReference type="CDD" id="cd00167">
    <property type="entry name" value="SANT"/>
    <property type="match status" value="1"/>
</dbReference>
<dbReference type="SUPFAM" id="SSF46689">
    <property type="entry name" value="Homeodomain-like"/>
    <property type="match status" value="1"/>
</dbReference>
<dbReference type="SMART" id="SM00384">
    <property type="entry name" value="AT_hook"/>
    <property type="match status" value="4"/>
</dbReference>
<evidence type="ECO:0000256" key="1">
    <source>
        <dbReference type="SAM" id="MobiDB-lite"/>
    </source>
</evidence>
<feature type="compositionally biased region" description="Basic and acidic residues" evidence="1">
    <location>
        <begin position="275"/>
        <end position="287"/>
    </location>
</feature>
<dbReference type="Gene3D" id="1.10.10.60">
    <property type="entry name" value="Homeodomain-like"/>
    <property type="match status" value="1"/>
</dbReference>
<name>A0A9N9D7L7_9GLOM</name>
<reference evidence="3" key="1">
    <citation type="submission" date="2021-06" db="EMBL/GenBank/DDBJ databases">
        <authorList>
            <person name="Kallberg Y."/>
            <person name="Tangrot J."/>
            <person name="Rosling A."/>
        </authorList>
    </citation>
    <scope>NUCLEOTIDE SEQUENCE</scope>
    <source>
        <strain evidence="3">FL130A</strain>
    </source>
</reference>
<evidence type="ECO:0000313" key="3">
    <source>
        <dbReference type="EMBL" id="CAG8629412.1"/>
    </source>
</evidence>
<dbReference type="PROSITE" id="PS50090">
    <property type="entry name" value="MYB_LIKE"/>
    <property type="match status" value="1"/>
</dbReference>
<dbReference type="GO" id="GO:0003677">
    <property type="term" value="F:DNA binding"/>
    <property type="evidence" value="ECO:0007669"/>
    <property type="project" value="InterPro"/>
</dbReference>
<feature type="region of interest" description="Disordered" evidence="1">
    <location>
        <begin position="94"/>
        <end position="287"/>
    </location>
</feature>
<dbReference type="AlphaFoldDB" id="A0A9N9D7L7"/>